<name>A0A086T8B2_HAPC1</name>
<reference evidence="3" key="1">
    <citation type="journal article" date="2014" name="Genome Announc.">
        <title>Genome sequence and annotation of Acremonium chrysogenum, producer of the beta-lactam antibiotic cephalosporin C.</title>
        <authorList>
            <person name="Terfehr D."/>
            <person name="Dahlmann T.A."/>
            <person name="Specht T."/>
            <person name="Zadra I."/>
            <person name="Kuernsteiner H."/>
            <person name="Kueck U."/>
        </authorList>
    </citation>
    <scope>NUCLEOTIDE SEQUENCE [LARGE SCALE GENOMIC DNA]</scope>
    <source>
        <strain evidence="3">ATCC 11550 / CBS 779.69 / DSM 880 / IAM 14645 / JCM 23072 / IMI 49137</strain>
    </source>
</reference>
<protein>
    <submittedName>
        <fullName evidence="2">Uncharacterized protein</fullName>
    </submittedName>
</protein>
<proteinExistence type="predicted"/>
<dbReference type="Proteomes" id="UP000029964">
    <property type="component" value="Unassembled WGS sequence"/>
</dbReference>
<evidence type="ECO:0000313" key="3">
    <source>
        <dbReference type="Proteomes" id="UP000029964"/>
    </source>
</evidence>
<organism evidence="2 3">
    <name type="scientific">Hapsidospora chrysogenum (strain ATCC 11550 / CBS 779.69 / DSM 880 / IAM 14645 / JCM 23072 / IMI 49137)</name>
    <name type="common">Acremonium chrysogenum</name>
    <dbReference type="NCBI Taxonomy" id="857340"/>
    <lineage>
        <taxon>Eukaryota</taxon>
        <taxon>Fungi</taxon>
        <taxon>Dikarya</taxon>
        <taxon>Ascomycota</taxon>
        <taxon>Pezizomycotina</taxon>
        <taxon>Sordariomycetes</taxon>
        <taxon>Hypocreomycetidae</taxon>
        <taxon>Hypocreales</taxon>
        <taxon>Bionectriaceae</taxon>
        <taxon>Hapsidospora</taxon>
    </lineage>
</organism>
<dbReference type="AlphaFoldDB" id="A0A086T8B2"/>
<dbReference type="OrthoDB" id="4870109at2759"/>
<comment type="caution">
    <text evidence="2">The sequence shown here is derived from an EMBL/GenBank/DDBJ whole genome shotgun (WGS) entry which is preliminary data.</text>
</comment>
<sequence length="150" mass="17067">MASAPLSKAQRASVKQSQPTRPDFPPHLKETVELVKKAWTFLLRSDNLYLDEDTLTTLSVSVSPLDFTTGQPQDGSDQFIQLDLKETELALSKYKPWNRQGVHTTMAILDSSCNIPQARIIWYYFENLLQGNEDDGQPGIFDWLHGPMRE</sequence>
<keyword evidence="3" id="KW-1185">Reference proteome</keyword>
<evidence type="ECO:0000313" key="2">
    <source>
        <dbReference type="EMBL" id="KFH45594.1"/>
    </source>
</evidence>
<feature type="region of interest" description="Disordered" evidence="1">
    <location>
        <begin position="1"/>
        <end position="26"/>
    </location>
</feature>
<dbReference type="HOGENOM" id="CLU_1739962_0_0_1"/>
<dbReference type="EMBL" id="JPKY01000030">
    <property type="protein sequence ID" value="KFH45594.1"/>
    <property type="molecule type" value="Genomic_DNA"/>
</dbReference>
<evidence type="ECO:0000256" key="1">
    <source>
        <dbReference type="SAM" id="MobiDB-lite"/>
    </source>
</evidence>
<gene>
    <name evidence="2" type="ORF">ACRE_036020</name>
</gene>
<accession>A0A086T8B2</accession>